<name>A0A1G2Q277_9BACT</name>
<dbReference type="AlphaFoldDB" id="A0A1G2Q277"/>
<reference evidence="2 3" key="1">
    <citation type="journal article" date="2016" name="Nat. Commun.">
        <title>Thousands of microbial genomes shed light on interconnected biogeochemical processes in an aquifer system.</title>
        <authorList>
            <person name="Anantharaman K."/>
            <person name="Brown C.T."/>
            <person name="Hug L.A."/>
            <person name="Sharon I."/>
            <person name="Castelle C.J."/>
            <person name="Probst A.J."/>
            <person name="Thomas B.C."/>
            <person name="Singh A."/>
            <person name="Wilkins M.J."/>
            <person name="Karaoz U."/>
            <person name="Brodie E.L."/>
            <person name="Williams K.H."/>
            <person name="Hubbard S.S."/>
            <person name="Banfield J.F."/>
        </authorList>
    </citation>
    <scope>NUCLEOTIDE SEQUENCE [LARGE SCALE GENOMIC DNA]</scope>
</reference>
<proteinExistence type="predicted"/>
<dbReference type="InterPro" id="IPR000073">
    <property type="entry name" value="AB_hydrolase_1"/>
</dbReference>
<comment type="caution">
    <text evidence="2">The sequence shown here is derived from an EMBL/GenBank/DDBJ whole genome shotgun (WGS) entry which is preliminary data.</text>
</comment>
<accession>A0A1G2Q277</accession>
<dbReference type="PANTHER" id="PTHR42886:SF29">
    <property type="entry name" value="PUMMELIG, ISOFORM A"/>
    <property type="match status" value="1"/>
</dbReference>
<evidence type="ECO:0000313" key="2">
    <source>
        <dbReference type="EMBL" id="OHA54664.1"/>
    </source>
</evidence>
<dbReference type="Proteomes" id="UP000177649">
    <property type="component" value="Unassembled WGS sequence"/>
</dbReference>
<dbReference type="Pfam" id="PF12697">
    <property type="entry name" value="Abhydrolase_6"/>
    <property type="match status" value="1"/>
</dbReference>
<feature type="domain" description="AB hydrolase-1" evidence="1">
    <location>
        <begin position="53"/>
        <end position="280"/>
    </location>
</feature>
<dbReference type="InterPro" id="IPR029058">
    <property type="entry name" value="AB_hydrolase_fold"/>
</dbReference>
<evidence type="ECO:0000313" key="3">
    <source>
        <dbReference type="Proteomes" id="UP000177649"/>
    </source>
</evidence>
<sequence length="293" mass="33395">MFGSFRNNEVTIETQEENGGKTVINFRIETFGDVTVEVYYPPKDKVKLSCPPLLMVHGMFGGGWYFYDWAMFLCRKGIKVYVIKDLHEGEDLAKTDFYTYLKKVVRIIDKIYICESKKIIVIGHSMGGLITQKIAERFGPDFIAGIVLVASAPPKGISAMSCSVAKAMRKHLPALMFNLPLKIDRESTLKLLLNRLGGNERKEQIFQKFVPESSRVAKQLALSRIPVDEKKVVCKVLVVAGFYDKLLPQRSQLEIALKYNSTPRLFLVGHMPMVEDPRNEIINEIYKCIKYNF</sequence>
<dbReference type="SUPFAM" id="SSF53474">
    <property type="entry name" value="alpha/beta-Hydrolases"/>
    <property type="match status" value="1"/>
</dbReference>
<gene>
    <name evidence="2" type="ORF">A2Z62_00355</name>
</gene>
<protein>
    <recommendedName>
        <fullName evidence="1">AB hydrolase-1 domain-containing protein</fullName>
    </recommendedName>
</protein>
<dbReference type="Gene3D" id="3.40.50.1820">
    <property type="entry name" value="alpha/beta hydrolase"/>
    <property type="match status" value="1"/>
</dbReference>
<organism evidence="2 3">
    <name type="scientific">Candidatus Terrybacteria bacterium RIFCSPLOWO2_02_42_20</name>
    <dbReference type="NCBI Taxonomy" id="1802370"/>
    <lineage>
        <taxon>Bacteria</taxon>
        <taxon>Candidatus Terryibacteriota</taxon>
    </lineage>
</organism>
<dbReference type="EMBL" id="MHTA01000005">
    <property type="protein sequence ID" value="OHA54664.1"/>
    <property type="molecule type" value="Genomic_DNA"/>
</dbReference>
<dbReference type="STRING" id="1802370.A2Z62_00355"/>
<dbReference type="PANTHER" id="PTHR42886">
    <property type="entry name" value="RE40534P-RELATED"/>
    <property type="match status" value="1"/>
</dbReference>
<evidence type="ECO:0000259" key="1">
    <source>
        <dbReference type="Pfam" id="PF12697"/>
    </source>
</evidence>